<dbReference type="CDD" id="cd15845">
    <property type="entry name" value="SNARE_syntaxin16"/>
    <property type="match status" value="1"/>
</dbReference>
<dbReference type="OMA" id="QHVKFTV"/>
<dbReference type="GO" id="GO:0048278">
    <property type="term" value="P:vesicle docking"/>
    <property type="evidence" value="ECO:0007669"/>
    <property type="project" value="TreeGrafter"/>
</dbReference>
<dbReference type="InterPro" id="IPR045242">
    <property type="entry name" value="Syntaxin"/>
</dbReference>
<dbReference type="Pfam" id="PF05739">
    <property type="entry name" value="SNARE"/>
    <property type="match status" value="1"/>
</dbReference>
<dbReference type="GO" id="GO:0031201">
    <property type="term" value="C:SNARE complex"/>
    <property type="evidence" value="ECO:0007669"/>
    <property type="project" value="TreeGrafter"/>
</dbReference>
<dbReference type="InterPro" id="IPR010989">
    <property type="entry name" value="SNARE"/>
</dbReference>
<protein>
    <submittedName>
        <fullName evidence="13">T-snare protein</fullName>
    </submittedName>
</protein>
<feature type="transmembrane region" description="Helical" evidence="11">
    <location>
        <begin position="419"/>
        <end position="440"/>
    </location>
</feature>
<dbReference type="OrthoDB" id="10251371at2759"/>
<dbReference type="GO" id="GO:0000149">
    <property type="term" value="F:SNARE binding"/>
    <property type="evidence" value="ECO:0007669"/>
    <property type="project" value="TreeGrafter"/>
</dbReference>
<keyword evidence="8" id="KW-0175">Coiled coil</keyword>
<dbReference type="EMBL" id="GG738887">
    <property type="protein sequence ID" value="EFC41177.1"/>
    <property type="molecule type" value="Genomic_DNA"/>
</dbReference>
<dbReference type="eggNOG" id="KOG0809">
    <property type="taxonomic scope" value="Eukaryota"/>
</dbReference>
<feature type="compositionally biased region" description="Polar residues" evidence="10">
    <location>
        <begin position="1"/>
        <end position="11"/>
    </location>
</feature>
<sequence>MTRSSLQQQGNRTKKSKKPIKKESISDLRKNILGSKYDDEEEDLSSGAADFFNVFSPIEAQAASHNVKKTIRNNQSPLSSANRRVTKHDSDDESYLKIRQDRDLVPVTYEPVVKRDLSKLFGKIRIKEEERRRMEEQENFFFTDDSTLQNNAEDENLLSTNHGDIEMPEKTEEDEWVDLLEYCKKQLSDIKVGVFKLKSLHQQHVKFTVQKNFQAEEQEIKIQTDYVKQLIAQSKKSIDKFDSYAKVARRRKKTQFETLVNNAKKSLLTDLSNLSTDLQHEQRSFLDKLTQLKTKRKELQRIHQNEQVEEFSKEELERMEAIEQRFYEPNVSEEQMHDLMLREREIIKRDQELREVLQSIVELHEMFQQISSLIIEQGSLLDRVDHNIELTFENVKSGTDNLIIAERAQSQGGGCMVCLIIGLSCVVVFLSFLLIIKLSLLRI</sequence>
<keyword evidence="5" id="KW-0653">Protein transport</keyword>
<evidence type="ECO:0000259" key="12">
    <source>
        <dbReference type="PROSITE" id="PS50192"/>
    </source>
</evidence>
<evidence type="ECO:0000256" key="1">
    <source>
        <dbReference type="ARBA" id="ARBA00004409"/>
    </source>
</evidence>
<dbReference type="Gene3D" id="1.20.58.70">
    <property type="match status" value="1"/>
</dbReference>
<evidence type="ECO:0000256" key="9">
    <source>
        <dbReference type="ARBA" id="ARBA00023136"/>
    </source>
</evidence>
<dbReference type="STRING" id="5762.D2VPS5"/>
<evidence type="ECO:0000256" key="8">
    <source>
        <dbReference type="ARBA" id="ARBA00023054"/>
    </source>
</evidence>
<keyword evidence="14" id="KW-1185">Reference proteome</keyword>
<dbReference type="SUPFAM" id="SSF47661">
    <property type="entry name" value="t-snare proteins"/>
    <property type="match status" value="1"/>
</dbReference>
<reference evidence="13 14" key="1">
    <citation type="journal article" date="2010" name="Cell">
        <title>The genome of Naegleria gruberi illuminates early eukaryotic versatility.</title>
        <authorList>
            <person name="Fritz-Laylin L.K."/>
            <person name="Prochnik S.E."/>
            <person name="Ginger M.L."/>
            <person name="Dacks J.B."/>
            <person name="Carpenter M.L."/>
            <person name="Field M.C."/>
            <person name="Kuo A."/>
            <person name="Paredez A."/>
            <person name="Chapman J."/>
            <person name="Pham J."/>
            <person name="Shu S."/>
            <person name="Neupane R."/>
            <person name="Cipriano M."/>
            <person name="Mancuso J."/>
            <person name="Tu H."/>
            <person name="Salamov A."/>
            <person name="Lindquist E."/>
            <person name="Shapiro H."/>
            <person name="Lucas S."/>
            <person name="Grigoriev I.V."/>
            <person name="Cande W.Z."/>
            <person name="Fulton C."/>
            <person name="Rokhsar D.S."/>
            <person name="Dawson S.C."/>
        </authorList>
    </citation>
    <scope>NUCLEOTIDE SEQUENCE [LARGE SCALE GENOMIC DNA]</scope>
    <source>
        <strain evidence="13 14">NEG-M</strain>
    </source>
</reference>
<keyword evidence="4 11" id="KW-0812">Transmembrane</keyword>
<comment type="similarity">
    <text evidence="2">Belongs to the syntaxin family.</text>
</comment>
<dbReference type="VEuPathDB" id="AmoebaDB:NAEGRDRAFT_58865"/>
<dbReference type="GO" id="GO:0006906">
    <property type="term" value="P:vesicle fusion"/>
    <property type="evidence" value="ECO:0007669"/>
    <property type="project" value="TreeGrafter"/>
</dbReference>
<dbReference type="InParanoid" id="D2VPS5"/>
<evidence type="ECO:0000256" key="3">
    <source>
        <dbReference type="ARBA" id="ARBA00022448"/>
    </source>
</evidence>
<dbReference type="PROSITE" id="PS50192">
    <property type="entry name" value="T_SNARE"/>
    <property type="match status" value="1"/>
</dbReference>
<feature type="domain" description="T-SNARE coiled-coil homology" evidence="12">
    <location>
        <begin position="343"/>
        <end position="405"/>
    </location>
</feature>
<proteinExistence type="inferred from homology"/>
<dbReference type="PANTHER" id="PTHR19957">
    <property type="entry name" value="SYNTAXIN"/>
    <property type="match status" value="1"/>
</dbReference>
<name>D2VPS5_NAEGR</name>
<feature type="region of interest" description="Disordered" evidence="10">
    <location>
        <begin position="73"/>
        <end position="93"/>
    </location>
</feature>
<evidence type="ECO:0000256" key="4">
    <source>
        <dbReference type="ARBA" id="ARBA00022692"/>
    </source>
</evidence>
<dbReference type="GO" id="GO:0006886">
    <property type="term" value="P:intracellular protein transport"/>
    <property type="evidence" value="ECO:0007669"/>
    <property type="project" value="InterPro"/>
</dbReference>
<keyword evidence="3" id="KW-0813">Transport</keyword>
<evidence type="ECO:0000256" key="11">
    <source>
        <dbReference type="SAM" id="Phobius"/>
    </source>
</evidence>
<evidence type="ECO:0000313" key="13">
    <source>
        <dbReference type="EMBL" id="EFC41177.1"/>
    </source>
</evidence>
<evidence type="ECO:0000256" key="2">
    <source>
        <dbReference type="ARBA" id="ARBA00009063"/>
    </source>
</evidence>
<evidence type="ECO:0000256" key="6">
    <source>
        <dbReference type="ARBA" id="ARBA00022989"/>
    </source>
</evidence>
<evidence type="ECO:0000256" key="10">
    <source>
        <dbReference type="SAM" id="MobiDB-lite"/>
    </source>
</evidence>
<keyword evidence="9 11" id="KW-0472">Membrane</keyword>
<feature type="compositionally biased region" description="Polar residues" evidence="10">
    <location>
        <begin position="73"/>
        <end position="83"/>
    </location>
</feature>
<dbReference type="Proteomes" id="UP000006671">
    <property type="component" value="Unassembled WGS sequence"/>
</dbReference>
<dbReference type="FunCoup" id="D2VPS5">
    <property type="interactions" value="383"/>
</dbReference>
<keyword evidence="7" id="KW-0333">Golgi apparatus</keyword>
<dbReference type="KEGG" id="ngr:NAEGRDRAFT_58865"/>
<dbReference type="InterPro" id="IPR000727">
    <property type="entry name" value="T_SNARE_dom"/>
</dbReference>
<dbReference type="PANTHER" id="PTHR19957:SF83">
    <property type="entry name" value="SYNTAXIN-16"/>
    <property type="match status" value="1"/>
</dbReference>
<dbReference type="GO" id="GO:0005484">
    <property type="term" value="F:SNAP receptor activity"/>
    <property type="evidence" value="ECO:0007669"/>
    <property type="project" value="InterPro"/>
</dbReference>
<comment type="subcellular location">
    <subcellularLocation>
        <location evidence="1">Golgi apparatus membrane</location>
        <topology evidence="1">Single-pass type IV membrane protein</topology>
    </subcellularLocation>
</comment>
<evidence type="ECO:0000256" key="5">
    <source>
        <dbReference type="ARBA" id="ARBA00022927"/>
    </source>
</evidence>
<dbReference type="GeneID" id="8855039"/>
<dbReference type="GO" id="GO:0000139">
    <property type="term" value="C:Golgi membrane"/>
    <property type="evidence" value="ECO:0007669"/>
    <property type="project" value="UniProtKB-SubCell"/>
</dbReference>
<evidence type="ECO:0000256" key="7">
    <source>
        <dbReference type="ARBA" id="ARBA00023034"/>
    </source>
</evidence>
<dbReference type="InterPro" id="IPR006012">
    <property type="entry name" value="Syntaxin/epimorphin_CS"/>
</dbReference>
<keyword evidence="6 11" id="KW-1133">Transmembrane helix</keyword>
<dbReference type="RefSeq" id="XP_002673921.1">
    <property type="nucleotide sequence ID" value="XM_002673875.1"/>
</dbReference>
<dbReference type="AlphaFoldDB" id="D2VPS5"/>
<dbReference type="SMART" id="SM00397">
    <property type="entry name" value="t_SNARE"/>
    <property type="match status" value="1"/>
</dbReference>
<dbReference type="PROSITE" id="PS00914">
    <property type="entry name" value="SYNTAXIN"/>
    <property type="match status" value="1"/>
</dbReference>
<organism evidence="14">
    <name type="scientific">Naegleria gruberi</name>
    <name type="common">Amoeba</name>
    <dbReference type="NCBI Taxonomy" id="5762"/>
    <lineage>
        <taxon>Eukaryota</taxon>
        <taxon>Discoba</taxon>
        <taxon>Heterolobosea</taxon>
        <taxon>Tetramitia</taxon>
        <taxon>Eutetramitia</taxon>
        <taxon>Vahlkampfiidae</taxon>
        <taxon>Naegleria</taxon>
    </lineage>
</organism>
<gene>
    <name evidence="13" type="ORF">NAEGRDRAFT_58865</name>
</gene>
<accession>D2VPS5</accession>
<evidence type="ECO:0000313" key="14">
    <source>
        <dbReference type="Proteomes" id="UP000006671"/>
    </source>
</evidence>
<feature type="region of interest" description="Disordered" evidence="10">
    <location>
        <begin position="1"/>
        <end position="25"/>
    </location>
</feature>